<dbReference type="InterPro" id="IPR051473">
    <property type="entry name" value="P2Ox-like"/>
</dbReference>
<dbReference type="GO" id="GO:0016614">
    <property type="term" value="F:oxidoreductase activity, acting on CH-OH group of donors"/>
    <property type="evidence" value="ECO:0007669"/>
    <property type="project" value="InterPro"/>
</dbReference>
<evidence type="ECO:0000256" key="4">
    <source>
        <dbReference type="ARBA" id="ARBA00022827"/>
    </source>
</evidence>
<dbReference type="AlphaFoldDB" id="A0A1H4JKC3"/>
<dbReference type="PANTHER" id="PTHR42784">
    <property type="entry name" value="PYRANOSE 2-OXIDASE"/>
    <property type="match status" value="1"/>
</dbReference>
<dbReference type="Pfam" id="PF05199">
    <property type="entry name" value="GMC_oxred_C"/>
    <property type="match status" value="1"/>
</dbReference>
<dbReference type="Pfam" id="PF01494">
    <property type="entry name" value="FAD_binding_3"/>
    <property type="match status" value="1"/>
</dbReference>
<evidence type="ECO:0000259" key="6">
    <source>
        <dbReference type="Pfam" id="PF01494"/>
    </source>
</evidence>
<evidence type="ECO:0000313" key="8">
    <source>
        <dbReference type="EMBL" id="SEB46771.1"/>
    </source>
</evidence>
<evidence type="ECO:0000256" key="5">
    <source>
        <dbReference type="ARBA" id="ARBA00023002"/>
    </source>
</evidence>
<feature type="domain" description="Glucose-methanol-choline oxidoreductase C-terminal" evidence="7">
    <location>
        <begin position="385"/>
        <end position="511"/>
    </location>
</feature>
<dbReference type="OrthoDB" id="9798604at2"/>
<dbReference type="InterPro" id="IPR007867">
    <property type="entry name" value="GMC_OxRtase_C"/>
</dbReference>
<comment type="similarity">
    <text evidence="2">Belongs to the GMC oxidoreductase family.</text>
</comment>
<dbReference type="InterPro" id="IPR002938">
    <property type="entry name" value="FAD-bd"/>
</dbReference>
<proteinExistence type="inferred from homology"/>
<dbReference type="GO" id="GO:0071949">
    <property type="term" value="F:FAD binding"/>
    <property type="evidence" value="ECO:0007669"/>
    <property type="project" value="InterPro"/>
</dbReference>
<comment type="cofactor">
    <cofactor evidence="1">
        <name>FAD</name>
        <dbReference type="ChEBI" id="CHEBI:57692"/>
    </cofactor>
</comment>
<protein>
    <submittedName>
        <fullName evidence="8">Choline dehydrogenase</fullName>
    </submittedName>
</protein>
<dbReference type="Gene3D" id="3.50.50.60">
    <property type="entry name" value="FAD/NAD(P)-binding domain"/>
    <property type="match status" value="2"/>
</dbReference>
<keyword evidence="5" id="KW-0560">Oxidoreductase</keyword>
<keyword evidence="3" id="KW-0285">Flavoprotein</keyword>
<accession>A0A1H4JKC3</accession>
<organism evidence="8 9">
    <name type="scientific">Terriglobus roseus</name>
    <dbReference type="NCBI Taxonomy" id="392734"/>
    <lineage>
        <taxon>Bacteria</taxon>
        <taxon>Pseudomonadati</taxon>
        <taxon>Acidobacteriota</taxon>
        <taxon>Terriglobia</taxon>
        <taxon>Terriglobales</taxon>
        <taxon>Acidobacteriaceae</taxon>
        <taxon>Terriglobus</taxon>
    </lineage>
</organism>
<dbReference type="InterPro" id="IPR036188">
    <property type="entry name" value="FAD/NAD-bd_sf"/>
</dbReference>
<dbReference type="SUPFAM" id="SSF51905">
    <property type="entry name" value="FAD/NAD(P)-binding domain"/>
    <property type="match status" value="1"/>
</dbReference>
<reference evidence="8 9" key="1">
    <citation type="submission" date="2016-10" db="EMBL/GenBank/DDBJ databases">
        <authorList>
            <person name="de Groot N.N."/>
        </authorList>
    </citation>
    <scope>NUCLEOTIDE SEQUENCE [LARGE SCALE GENOMIC DNA]</scope>
    <source>
        <strain evidence="8 9">AB35.6</strain>
    </source>
</reference>
<evidence type="ECO:0000256" key="1">
    <source>
        <dbReference type="ARBA" id="ARBA00001974"/>
    </source>
</evidence>
<keyword evidence="4" id="KW-0274">FAD</keyword>
<feature type="domain" description="FAD-binding" evidence="6">
    <location>
        <begin position="17"/>
        <end position="53"/>
    </location>
</feature>
<evidence type="ECO:0000256" key="3">
    <source>
        <dbReference type="ARBA" id="ARBA00022630"/>
    </source>
</evidence>
<evidence type="ECO:0000259" key="7">
    <source>
        <dbReference type="Pfam" id="PF05199"/>
    </source>
</evidence>
<dbReference type="EMBL" id="FNSD01000001">
    <property type="protein sequence ID" value="SEB46771.1"/>
    <property type="molecule type" value="Genomic_DNA"/>
</dbReference>
<evidence type="ECO:0000313" key="9">
    <source>
        <dbReference type="Proteomes" id="UP000182409"/>
    </source>
</evidence>
<dbReference type="RefSeq" id="WP_074652341.1">
    <property type="nucleotide sequence ID" value="NZ_FNSD01000001.1"/>
</dbReference>
<evidence type="ECO:0000256" key="2">
    <source>
        <dbReference type="ARBA" id="ARBA00010790"/>
    </source>
</evidence>
<gene>
    <name evidence="8" type="ORF">SAMN05443244_0673</name>
</gene>
<dbReference type="PANTHER" id="PTHR42784:SF1">
    <property type="entry name" value="PYRANOSE 2-OXIDASE"/>
    <property type="match status" value="1"/>
</dbReference>
<dbReference type="Proteomes" id="UP000182409">
    <property type="component" value="Unassembled WGS sequence"/>
</dbReference>
<sequence>MRHDLADGAFAPDELFDVCIVGAGAAGTVLALELSRAGRRVILMESGGPTLEEPSQKLYDTDVIGQPHTGVHKGRFRAWGGTTIRWGGQILELEPIDFAHRDWVAHSGWPITKDDLFPFYATAFEFEGLIASLHHDEEVWRAVGEELPDLGSELEPYFTRWCPQPNFARLHGAEMAASSRVSSVVHANLMDVVLEDDGVHVRKAVFRSLNGNQATVRAREFVLAIGAIETSRLLLHLQESHDERWNPNGLVGTGFQDHVDCDVVNVRPLDRERFLGSFTNVLLGGYKYHPKFRLSSLAQSEYRVLNVAGTFAFRDSSDEIAGAIKSTGRRLLRGAWGEMDGAQVVHLLANFPMLLRQAWSYKVNHRVYNSPDAALSLRVHCEQEPDGASRVTLADERDALGMRRARLDWRISLTELDTIRTFLDVAGRNLKEQKIAELVPTIDLRDDAALRERCDDGLHHIGGTRMSAIPTDGVVDVDLRLHGIPNLSLCSASVFPTGGYSNPTHTVLALAVRLARRLARQTAAV</sequence>
<name>A0A1H4JKC3_9BACT</name>